<dbReference type="EMBL" id="UINC01176272">
    <property type="protein sequence ID" value="SVD83322.1"/>
    <property type="molecule type" value="Genomic_DNA"/>
</dbReference>
<dbReference type="AlphaFoldDB" id="A0A382YJ61"/>
<evidence type="ECO:0000313" key="2">
    <source>
        <dbReference type="EMBL" id="SVD83322.1"/>
    </source>
</evidence>
<accession>A0A382YJ61</accession>
<gene>
    <name evidence="2" type="ORF">METZ01_LOCUS436176</name>
</gene>
<protein>
    <submittedName>
        <fullName evidence="2">Uncharacterized protein</fullName>
    </submittedName>
</protein>
<feature type="compositionally biased region" description="Acidic residues" evidence="1">
    <location>
        <begin position="33"/>
        <end position="43"/>
    </location>
</feature>
<feature type="non-terminal residue" evidence="2">
    <location>
        <position position="1"/>
    </location>
</feature>
<sequence>DSTGLTDGPRLDTQSPSSDRSPPADVPTLDGVSDPDEDEGSSL</sequence>
<feature type="region of interest" description="Disordered" evidence="1">
    <location>
        <begin position="1"/>
        <end position="43"/>
    </location>
</feature>
<proteinExistence type="predicted"/>
<evidence type="ECO:0000256" key="1">
    <source>
        <dbReference type="SAM" id="MobiDB-lite"/>
    </source>
</evidence>
<reference evidence="2" key="1">
    <citation type="submission" date="2018-05" db="EMBL/GenBank/DDBJ databases">
        <authorList>
            <person name="Lanie J.A."/>
            <person name="Ng W.-L."/>
            <person name="Kazmierczak K.M."/>
            <person name="Andrzejewski T.M."/>
            <person name="Davidsen T.M."/>
            <person name="Wayne K.J."/>
            <person name="Tettelin H."/>
            <person name="Glass J.I."/>
            <person name="Rusch D."/>
            <person name="Podicherti R."/>
            <person name="Tsui H.-C.T."/>
            <person name="Winkler M.E."/>
        </authorList>
    </citation>
    <scope>NUCLEOTIDE SEQUENCE</scope>
</reference>
<organism evidence="2">
    <name type="scientific">marine metagenome</name>
    <dbReference type="NCBI Taxonomy" id="408172"/>
    <lineage>
        <taxon>unclassified sequences</taxon>
        <taxon>metagenomes</taxon>
        <taxon>ecological metagenomes</taxon>
    </lineage>
</organism>
<name>A0A382YJ61_9ZZZZ</name>